<gene>
    <name evidence="2" type="ORF">HMI49_05415</name>
</gene>
<dbReference type="SUPFAM" id="SSF52540">
    <property type="entry name" value="P-loop containing nucleoside triphosphate hydrolases"/>
    <property type="match status" value="1"/>
</dbReference>
<dbReference type="InterPro" id="IPR027417">
    <property type="entry name" value="P-loop_NTPase"/>
</dbReference>
<evidence type="ECO:0000259" key="1">
    <source>
        <dbReference type="Pfam" id="PF07693"/>
    </source>
</evidence>
<feature type="domain" description="KAP NTPase" evidence="1">
    <location>
        <begin position="141"/>
        <end position="263"/>
    </location>
</feature>
<proteinExistence type="predicted"/>
<dbReference type="RefSeq" id="WP_147442338.1">
    <property type="nucleotide sequence ID" value="NZ_JABFJV010000017.1"/>
</dbReference>
<dbReference type="Pfam" id="PF07693">
    <property type="entry name" value="KAP_NTPase"/>
    <property type="match status" value="1"/>
</dbReference>
<dbReference type="InterPro" id="IPR011646">
    <property type="entry name" value="KAP_P-loop"/>
</dbReference>
<reference evidence="2 3" key="1">
    <citation type="submission" date="2020-05" db="EMBL/GenBank/DDBJ databases">
        <authorList>
            <person name="Whitworth D."/>
        </authorList>
    </citation>
    <scope>NUCLEOTIDE SEQUENCE [LARGE SCALE GENOMIC DNA]</scope>
    <source>
        <strain evidence="2 3">AB043B</strain>
    </source>
</reference>
<protein>
    <recommendedName>
        <fullName evidence="1">KAP NTPase domain-containing protein</fullName>
    </recommendedName>
</protein>
<dbReference type="OrthoDB" id="88903at2"/>
<organism evidence="2 3">
    <name type="scientific">Corallococcus exercitus</name>
    <dbReference type="NCBI Taxonomy" id="2316736"/>
    <lineage>
        <taxon>Bacteria</taxon>
        <taxon>Pseudomonadati</taxon>
        <taxon>Myxococcota</taxon>
        <taxon>Myxococcia</taxon>
        <taxon>Myxococcales</taxon>
        <taxon>Cystobacterineae</taxon>
        <taxon>Myxococcaceae</taxon>
        <taxon>Corallococcus</taxon>
    </lineage>
</organism>
<accession>A0A7Y4KF42</accession>
<evidence type="ECO:0000313" key="2">
    <source>
        <dbReference type="EMBL" id="NOK32635.1"/>
    </source>
</evidence>
<comment type="caution">
    <text evidence="2">The sequence shown here is derived from an EMBL/GenBank/DDBJ whole genome shotgun (WGS) entry which is preliminary data.</text>
</comment>
<dbReference type="AlphaFoldDB" id="A0A7Y4KF42"/>
<dbReference type="EMBL" id="JABFJV010000017">
    <property type="protein sequence ID" value="NOK32635.1"/>
    <property type="molecule type" value="Genomic_DNA"/>
</dbReference>
<evidence type="ECO:0000313" key="3">
    <source>
        <dbReference type="Proteomes" id="UP000563426"/>
    </source>
</evidence>
<keyword evidence="3" id="KW-1185">Reference proteome</keyword>
<name>A0A7Y4KF42_9BACT</name>
<sequence>MSINDDVKKTLVRLLSAKREGGPGSVSLITGPWGAGKTHFWKKEVVPALGRRTSYVSVFGIESSNQLKSRLFTRLVMDGGNWLEGRIGAVKQAEKAVGFISRLTGRTSTTVAGLGEASVSYALSKIPLDPLEMMDLVPRDTVFCVDDVERVSSKYKIEELLGIVNVLSEHKGFDVVLICNEEHMSSSERLGAYKVYKEKVVSTQHLIVPDVEVILDGMIARLDGDVRAKVEVHRKVVLDVLSRSGSSNMRNARRVLDHLAVVYGLGLPALPDAAVEILVALVVELAEGLDREPDFYSFDATYVRFSDALSGVHGGGRREISDLEKARRAFLERFKFGSGFVFSAALFRLVRHGAADAALIKAELFPVVKVETRLGQLIAEVSGERWTSGTAEQVLELARNLVEAAKDRESGGAGRVLKAIQYAVMLSDFAGGEVSDQDVATVKRQVLFLAQNGDDSISDNYELLSGNRDPRISDILIDYRMELRKQLVLEAFTHCKMLIQAGSSVKVADEFRRNGEMARYFVEGGGMEFILPRLASDAAMVSSVAVALGRVFEVWSSAWPDAKKHLNQLVEGLERAQQESGIDRMQAWRIGRALDSIRRER</sequence>
<dbReference type="Proteomes" id="UP000563426">
    <property type="component" value="Unassembled WGS sequence"/>
</dbReference>